<dbReference type="PROSITE" id="PS51819">
    <property type="entry name" value="VOC"/>
    <property type="match status" value="1"/>
</dbReference>
<dbReference type="EMBL" id="AICN01000026">
    <property type="protein sequence ID" value="EHS87120.1"/>
    <property type="molecule type" value="Genomic_DNA"/>
</dbReference>
<organism evidence="2 3">
    <name type="scientific">Limosilactobacillus gastricus PS3</name>
    <dbReference type="NCBI Taxonomy" id="1144300"/>
    <lineage>
        <taxon>Bacteria</taxon>
        <taxon>Bacillati</taxon>
        <taxon>Bacillota</taxon>
        <taxon>Bacilli</taxon>
        <taxon>Lactobacillales</taxon>
        <taxon>Lactobacillaceae</taxon>
        <taxon>Limosilactobacillus</taxon>
    </lineage>
</organism>
<dbReference type="PANTHER" id="PTHR21366">
    <property type="entry name" value="GLYOXALASE FAMILY PROTEIN"/>
    <property type="match status" value="1"/>
</dbReference>
<protein>
    <recommendedName>
        <fullName evidence="1">VOC domain-containing protein</fullName>
    </recommendedName>
</protein>
<dbReference type="RefSeq" id="WP_007122041.1">
    <property type="nucleotide sequence ID" value="NZ_AICN01000026.1"/>
</dbReference>
<dbReference type="InterPro" id="IPR050383">
    <property type="entry name" value="GlyoxalaseI/FosfomycinResist"/>
</dbReference>
<dbReference type="Proteomes" id="UP000004567">
    <property type="component" value="Unassembled WGS sequence"/>
</dbReference>
<dbReference type="PATRIC" id="fig|1144300.3.peg.625"/>
<proteinExistence type="predicted"/>
<sequence length="131" mass="15100">MKMRRIDHLVLTVSDLEACKRFYHEVFDMPVIDDQTNDDVVTLRCGHQLIRLQKTDRANPLVAKHPTVGAADFCMIVGDQLEDVLHHLKSYYVEVITNEPIVKHGSEGEMRSIYLYDPDQNLLEISTYANK</sequence>
<dbReference type="InterPro" id="IPR004360">
    <property type="entry name" value="Glyas_Fos-R_dOase_dom"/>
</dbReference>
<dbReference type="InterPro" id="IPR029068">
    <property type="entry name" value="Glyas_Bleomycin-R_OHBP_Dase"/>
</dbReference>
<dbReference type="Pfam" id="PF00903">
    <property type="entry name" value="Glyoxalase"/>
    <property type="match status" value="1"/>
</dbReference>
<feature type="domain" description="VOC" evidence="1">
    <location>
        <begin position="5"/>
        <end position="128"/>
    </location>
</feature>
<accession>H4GJ08</accession>
<name>H4GJ08_9LACO</name>
<comment type="caution">
    <text evidence="2">The sequence shown here is derived from an EMBL/GenBank/DDBJ whole genome shotgun (WGS) entry which is preliminary data.</text>
</comment>
<evidence type="ECO:0000259" key="1">
    <source>
        <dbReference type="PROSITE" id="PS51819"/>
    </source>
</evidence>
<dbReference type="PANTHER" id="PTHR21366:SF14">
    <property type="entry name" value="GLYOXALASE DOMAIN-CONTAINING PROTEIN 5"/>
    <property type="match status" value="1"/>
</dbReference>
<dbReference type="InterPro" id="IPR037523">
    <property type="entry name" value="VOC_core"/>
</dbReference>
<dbReference type="OrthoDB" id="9802805at2"/>
<dbReference type="AlphaFoldDB" id="H4GJ08"/>
<evidence type="ECO:0000313" key="2">
    <source>
        <dbReference type="EMBL" id="EHS87120.1"/>
    </source>
</evidence>
<dbReference type="Gene3D" id="3.10.180.10">
    <property type="entry name" value="2,3-Dihydroxybiphenyl 1,2-Dioxygenase, domain 1"/>
    <property type="match status" value="1"/>
</dbReference>
<dbReference type="STRING" id="1144300.PS3_21290"/>
<gene>
    <name evidence="2" type="ORF">PS3_21290</name>
</gene>
<evidence type="ECO:0000313" key="3">
    <source>
        <dbReference type="Proteomes" id="UP000004567"/>
    </source>
</evidence>
<dbReference type="SUPFAM" id="SSF54593">
    <property type="entry name" value="Glyoxalase/Bleomycin resistance protein/Dihydroxybiphenyl dioxygenase"/>
    <property type="match status" value="1"/>
</dbReference>
<reference evidence="2 3" key="1">
    <citation type="journal article" date="2013" name="Genome Announc.">
        <title>Genome Sequence of Lactobacillus gastricus PS3, a Strain Isolated from Human Milk.</title>
        <authorList>
            <person name="Martin V."/>
            <person name="Cardenas N."/>
            <person name="Jimenez E."/>
            <person name="Maldonado A."/>
            <person name="Rodriguez J.M."/>
            <person name="Fernandez L."/>
        </authorList>
    </citation>
    <scope>NUCLEOTIDE SEQUENCE [LARGE SCALE GENOMIC DNA]</scope>
    <source>
        <strain evidence="2 3">PS3</strain>
    </source>
</reference>